<gene>
    <name evidence="2" type="ORF">H6G59_03660</name>
</gene>
<keyword evidence="3" id="KW-1185">Reference proteome</keyword>
<organism evidence="2 3">
    <name type="scientific">Anabaena lutea FACHB-196</name>
    <dbReference type="NCBI Taxonomy" id="2692881"/>
    <lineage>
        <taxon>Bacteria</taxon>
        <taxon>Bacillati</taxon>
        <taxon>Cyanobacteriota</taxon>
        <taxon>Cyanophyceae</taxon>
        <taxon>Nostocales</taxon>
        <taxon>Nostocaceae</taxon>
        <taxon>Anabaena</taxon>
    </lineage>
</organism>
<feature type="compositionally biased region" description="Basic and acidic residues" evidence="1">
    <location>
        <begin position="1"/>
        <end position="19"/>
    </location>
</feature>
<sequence>MEQKRINHLEKIPPEDWEKTPTSSKKLVEEMARQIEQQEKKLTGVLTVQEQFHQKNQ</sequence>
<dbReference type="EMBL" id="JACJST010000002">
    <property type="protein sequence ID" value="MBD2567006.1"/>
    <property type="molecule type" value="Genomic_DNA"/>
</dbReference>
<evidence type="ECO:0000313" key="3">
    <source>
        <dbReference type="Proteomes" id="UP000640531"/>
    </source>
</evidence>
<accession>A0ABR8FBL7</accession>
<feature type="region of interest" description="Disordered" evidence="1">
    <location>
        <begin position="1"/>
        <end position="23"/>
    </location>
</feature>
<evidence type="ECO:0000256" key="1">
    <source>
        <dbReference type="SAM" id="MobiDB-lite"/>
    </source>
</evidence>
<dbReference type="RefSeq" id="WP_190711806.1">
    <property type="nucleotide sequence ID" value="NZ_JACJST010000002.1"/>
</dbReference>
<protein>
    <submittedName>
        <fullName evidence="2">Uncharacterized protein</fullName>
    </submittedName>
</protein>
<reference evidence="2 3" key="1">
    <citation type="journal article" date="2020" name="ISME J.">
        <title>Comparative genomics reveals insights into cyanobacterial evolution and habitat adaptation.</title>
        <authorList>
            <person name="Chen M.Y."/>
            <person name="Teng W.K."/>
            <person name="Zhao L."/>
            <person name="Hu C.X."/>
            <person name="Zhou Y.K."/>
            <person name="Han B.P."/>
            <person name="Song L.R."/>
            <person name="Shu W.S."/>
        </authorList>
    </citation>
    <scope>NUCLEOTIDE SEQUENCE [LARGE SCALE GENOMIC DNA]</scope>
    <source>
        <strain evidence="2 3">FACHB-196</strain>
    </source>
</reference>
<dbReference type="Proteomes" id="UP000640531">
    <property type="component" value="Unassembled WGS sequence"/>
</dbReference>
<proteinExistence type="predicted"/>
<comment type="caution">
    <text evidence="2">The sequence shown here is derived from an EMBL/GenBank/DDBJ whole genome shotgun (WGS) entry which is preliminary data.</text>
</comment>
<name>A0ABR8FBL7_9NOST</name>
<evidence type="ECO:0000313" key="2">
    <source>
        <dbReference type="EMBL" id="MBD2567006.1"/>
    </source>
</evidence>